<protein>
    <submittedName>
        <fullName evidence="4">Hpt domain protein</fullName>
    </submittedName>
</protein>
<dbReference type="Pfam" id="PF01627">
    <property type="entry name" value="Hpt"/>
    <property type="match status" value="1"/>
</dbReference>
<dbReference type="RefSeq" id="WP_050661148.1">
    <property type="nucleotide sequence ID" value="NZ_CP118494.1"/>
</dbReference>
<name>A0A0L6D0B3_9RHOB</name>
<sequence>MLQQNTAIRLEKIRTHFLTELEKQYLEVEMLRGRLDQVADPSETCYTIGRICHKIAGTAATLGFPDLGNIAAEIDDYIASNDATRPEALSEMRDHADHLLVLMSLIFDDESMFA</sequence>
<gene>
    <name evidence="4" type="ORF">ROTO_02000</name>
</gene>
<dbReference type="InterPro" id="IPR036641">
    <property type="entry name" value="HPT_dom_sf"/>
</dbReference>
<evidence type="ECO:0000313" key="4">
    <source>
        <dbReference type="EMBL" id="KNX43410.1"/>
    </source>
</evidence>
<keyword evidence="2" id="KW-0597">Phosphoprotein</keyword>
<dbReference type="PATRIC" id="fig|74031.6.peg.204"/>
<dbReference type="GO" id="GO:0000160">
    <property type="term" value="P:phosphorelay signal transduction system"/>
    <property type="evidence" value="ECO:0007669"/>
    <property type="project" value="UniProtKB-KW"/>
</dbReference>
<evidence type="ECO:0000256" key="2">
    <source>
        <dbReference type="PROSITE-ProRule" id="PRU00110"/>
    </source>
</evidence>
<comment type="caution">
    <text evidence="4">The sequence shown here is derived from an EMBL/GenBank/DDBJ whole genome shotgun (WGS) entry which is preliminary data.</text>
</comment>
<dbReference type="AlphaFoldDB" id="A0A0L6D0B3"/>
<keyword evidence="1" id="KW-0902">Two-component regulatory system</keyword>
<reference evidence="5" key="1">
    <citation type="submission" date="2015-07" db="EMBL/GenBank/DDBJ databases">
        <title>Draft Genome Sequence of Roseovarius tolerans EL-164, a producer of N-Acylated Alanine Methyl Esters (NAMEs).</title>
        <authorList>
            <person name="Voget S."/>
            <person name="Bruns H."/>
            <person name="Wagner-Doebler I."/>
            <person name="Schulz S."/>
            <person name="Daniel R."/>
        </authorList>
    </citation>
    <scope>NUCLEOTIDE SEQUENCE [LARGE SCALE GENOMIC DNA]</scope>
    <source>
        <strain evidence="5">EL-164</strain>
    </source>
</reference>
<dbReference type="PROSITE" id="PS50894">
    <property type="entry name" value="HPT"/>
    <property type="match status" value="1"/>
</dbReference>
<keyword evidence="5" id="KW-1185">Reference proteome</keyword>
<dbReference type="InterPro" id="IPR008207">
    <property type="entry name" value="Sig_transdc_His_kin_Hpt_dom"/>
</dbReference>
<feature type="domain" description="HPt" evidence="3">
    <location>
        <begin position="6"/>
        <end position="106"/>
    </location>
</feature>
<evidence type="ECO:0000256" key="1">
    <source>
        <dbReference type="ARBA" id="ARBA00023012"/>
    </source>
</evidence>
<dbReference type="OrthoDB" id="7876199at2"/>
<evidence type="ECO:0000259" key="3">
    <source>
        <dbReference type="PROSITE" id="PS50894"/>
    </source>
</evidence>
<accession>A0A0L6D0B3</accession>
<dbReference type="Gene3D" id="1.20.120.160">
    <property type="entry name" value="HPT domain"/>
    <property type="match status" value="1"/>
</dbReference>
<organism evidence="4 5">
    <name type="scientific">Roseovarius tolerans</name>
    <dbReference type="NCBI Taxonomy" id="74031"/>
    <lineage>
        <taxon>Bacteria</taxon>
        <taxon>Pseudomonadati</taxon>
        <taxon>Pseudomonadota</taxon>
        <taxon>Alphaproteobacteria</taxon>
        <taxon>Rhodobacterales</taxon>
        <taxon>Roseobacteraceae</taxon>
        <taxon>Roseovarius</taxon>
    </lineage>
</organism>
<dbReference type="EMBL" id="LGVV01000001">
    <property type="protein sequence ID" value="KNX43410.1"/>
    <property type="molecule type" value="Genomic_DNA"/>
</dbReference>
<evidence type="ECO:0000313" key="5">
    <source>
        <dbReference type="Proteomes" id="UP000037046"/>
    </source>
</evidence>
<dbReference type="SUPFAM" id="SSF47226">
    <property type="entry name" value="Histidine-containing phosphotransfer domain, HPT domain"/>
    <property type="match status" value="1"/>
</dbReference>
<dbReference type="GO" id="GO:0004672">
    <property type="term" value="F:protein kinase activity"/>
    <property type="evidence" value="ECO:0007669"/>
    <property type="project" value="UniProtKB-ARBA"/>
</dbReference>
<feature type="modified residue" description="Phosphohistidine" evidence="2">
    <location>
        <position position="53"/>
    </location>
</feature>
<proteinExistence type="predicted"/>
<dbReference type="Proteomes" id="UP000037046">
    <property type="component" value="Unassembled WGS sequence"/>
</dbReference>
<dbReference type="STRING" id="74031.SAMN04488077_1345"/>